<dbReference type="PATRIC" id="fig|1265738.3.peg.1945"/>
<protein>
    <submittedName>
        <fullName evidence="6">ArsR family transcriptional regulator</fullName>
    </submittedName>
</protein>
<dbReference type="PANTHER" id="PTHR43132">
    <property type="entry name" value="ARSENICAL RESISTANCE OPERON REPRESSOR ARSR-RELATED"/>
    <property type="match status" value="1"/>
</dbReference>
<dbReference type="InterPro" id="IPR036388">
    <property type="entry name" value="WH-like_DNA-bd_sf"/>
</dbReference>
<sequence>MAKKKAAAKSANAVGREATKSRESAKRDRQQTRIGSAAFAEAAECLKTIAHPVRLRMIQLLLDGRYTVGELAADCQIPDNVASEHLRLMQRCGFFTSQREGRRVYYQVAEPHLKQLMACIEGRFLQT</sequence>
<dbReference type="PANTHER" id="PTHR43132:SF2">
    <property type="entry name" value="ARSENICAL RESISTANCE OPERON REPRESSOR ARSR-RELATED"/>
    <property type="match status" value="1"/>
</dbReference>
<feature type="region of interest" description="Disordered" evidence="4">
    <location>
        <begin position="1"/>
        <end position="33"/>
    </location>
</feature>
<dbReference type="InterPro" id="IPR001845">
    <property type="entry name" value="HTH_ArsR_DNA-bd_dom"/>
</dbReference>
<dbReference type="OrthoDB" id="9802016at2"/>
<evidence type="ECO:0000256" key="4">
    <source>
        <dbReference type="SAM" id="MobiDB-lite"/>
    </source>
</evidence>
<keyword evidence="7" id="KW-1185">Reference proteome</keyword>
<dbReference type="InterPro" id="IPR051011">
    <property type="entry name" value="Metal_resp_trans_reg"/>
</dbReference>
<dbReference type="GO" id="GO:0003700">
    <property type="term" value="F:DNA-binding transcription factor activity"/>
    <property type="evidence" value="ECO:0007669"/>
    <property type="project" value="InterPro"/>
</dbReference>
<dbReference type="EMBL" id="ANOG01000277">
    <property type="protein sequence ID" value="EMI21113.1"/>
    <property type="molecule type" value="Genomic_DNA"/>
</dbReference>
<dbReference type="InterPro" id="IPR011991">
    <property type="entry name" value="ArsR-like_HTH"/>
</dbReference>
<comment type="caution">
    <text evidence="6">The sequence shown here is derived from an EMBL/GenBank/DDBJ whole genome shotgun (WGS) entry which is preliminary data.</text>
</comment>
<dbReference type="Gene3D" id="1.10.10.10">
    <property type="entry name" value="Winged helix-like DNA-binding domain superfamily/Winged helix DNA-binding domain"/>
    <property type="match status" value="1"/>
</dbReference>
<dbReference type="NCBIfam" id="NF033788">
    <property type="entry name" value="HTH_metalloreg"/>
    <property type="match status" value="1"/>
</dbReference>
<dbReference type="AlphaFoldDB" id="M5RP53"/>
<gene>
    <name evidence="6" type="ORF">RMSM_01944</name>
</gene>
<evidence type="ECO:0000256" key="2">
    <source>
        <dbReference type="ARBA" id="ARBA00023125"/>
    </source>
</evidence>
<evidence type="ECO:0000313" key="7">
    <source>
        <dbReference type="Proteomes" id="UP000011991"/>
    </source>
</evidence>
<feature type="domain" description="HTH arsR-type" evidence="5">
    <location>
        <begin position="34"/>
        <end position="127"/>
    </location>
</feature>
<dbReference type="Proteomes" id="UP000011991">
    <property type="component" value="Unassembled WGS sequence"/>
</dbReference>
<proteinExistence type="predicted"/>
<dbReference type="GO" id="GO:0003677">
    <property type="term" value="F:DNA binding"/>
    <property type="evidence" value="ECO:0007669"/>
    <property type="project" value="UniProtKB-KW"/>
</dbReference>
<dbReference type="SUPFAM" id="SSF46785">
    <property type="entry name" value="Winged helix' DNA-binding domain"/>
    <property type="match status" value="1"/>
</dbReference>
<dbReference type="CDD" id="cd00090">
    <property type="entry name" value="HTH_ARSR"/>
    <property type="match status" value="1"/>
</dbReference>
<keyword evidence="3" id="KW-0804">Transcription</keyword>
<evidence type="ECO:0000313" key="6">
    <source>
        <dbReference type="EMBL" id="EMI21113.1"/>
    </source>
</evidence>
<dbReference type="Pfam" id="PF12840">
    <property type="entry name" value="HTH_20"/>
    <property type="match status" value="1"/>
</dbReference>
<dbReference type="RefSeq" id="WP_008694412.1">
    <property type="nucleotide sequence ID" value="NZ_ANOG01000277.1"/>
</dbReference>
<organism evidence="6 7">
    <name type="scientific">Rhodopirellula maiorica SM1</name>
    <dbReference type="NCBI Taxonomy" id="1265738"/>
    <lineage>
        <taxon>Bacteria</taxon>
        <taxon>Pseudomonadati</taxon>
        <taxon>Planctomycetota</taxon>
        <taxon>Planctomycetia</taxon>
        <taxon>Pirellulales</taxon>
        <taxon>Pirellulaceae</taxon>
        <taxon>Novipirellula</taxon>
    </lineage>
</organism>
<dbReference type="PROSITE" id="PS50987">
    <property type="entry name" value="HTH_ARSR_2"/>
    <property type="match status" value="1"/>
</dbReference>
<evidence type="ECO:0000259" key="5">
    <source>
        <dbReference type="PROSITE" id="PS50987"/>
    </source>
</evidence>
<keyword evidence="2" id="KW-0238">DNA-binding</keyword>
<accession>M5RP53</accession>
<dbReference type="SMART" id="SM00418">
    <property type="entry name" value="HTH_ARSR"/>
    <property type="match status" value="1"/>
</dbReference>
<feature type="compositionally biased region" description="Basic and acidic residues" evidence="4">
    <location>
        <begin position="17"/>
        <end position="31"/>
    </location>
</feature>
<name>M5RP53_9BACT</name>
<keyword evidence="1" id="KW-0805">Transcription regulation</keyword>
<evidence type="ECO:0000256" key="3">
    <source>
        <dbReference type="ARBA" id="ARBA00023163"/>
    </source>
</evidence>
<reference evidence="6 7" key="1">
    <citation type="journal article" date="2013" name="Mar. Genomics">
        <title>Expression of sulfatases in Rhodopirellula baltica and the diversity of sulfatases in the genus Rhodopirellula.</title>
        <authorList>
            <person name="Wegner C.E."/>
            <person name="Richter-Heitmann T."/>
            <person name="Klindworth A."/>
            <person name="Klockow C."/>
            <person name="Richter M."/>
            <person name="Achstetter T."/>
            <person name="Glockner F.O."/>
            <person name="Harder J."/>
        </authorList>
    </citation>
    <scope>NUCLEOTIDE SEQUENCE [LARGE SCALE GENOMIC DNA]</scope>
    <source>
        <strain evidence="6 7">SM1</strain>
    </source>
</reference>
<dbReference type="PRINTS" id="PR00778">
    <property type="entry name" value="HTHARSR"/>
</dbReference>
<evidence type="ECO:0000256" key="1">
    <source>
        <dbReference type="ARBA" id="ARBA00023015"/>
    </source>
</evidence>
<dbReference type="InterPro" id="IPR036390">
    <property type="entry name" value="WH_DNA-bd_sf"/>
</dbReference>